<gene>
    <name evidence="2" type="ORF">EVOR1521_LOCUS30247</name>
</gene>
<dbReference type="GO" id="GO:0006402">
    <property type="term" value="P:mRNA catabolic process"/>
    <property type="evidence" value="ECO:0007669"/>
    <property type="project" value="InterPro"/>
</dbReference>
<proteinExistence type="inferred from homology"/>
<dbReference type="InterPro" id="IPR011989">
    <property type="entry name" value="ARM-like"/>
</dbReference>
<comment type="caution">
    <text evidence="2">The sequence shown here is derived from an EMBL/GenBank/DDBJ whole genome shotgun (WGS) entry which is preliminary data.</text>
</comment>
<evidence type="ECO:0000256" key="1">
    <source>
        <dbReference type="ARBA" id="ARBA00006385"/>
    </source>
</evidence>
<keyword evidence="3" id="KW-1185">Reference proteome</keyword>
<evidence type="ECO:0000313" key="3">
    <source>
        <dbReference type="Proteomes" id="UP001178507"/>
    </source>
</evidence>
<name>A0AA36JQ32_9DINO</name>
<evidence type="ECO:0000313" key="2">
    <source>
        <dbReference type="EMBL" id="CAJ1409063.1"/>
    </source>
</evidence>
<dbReference type="GO" id="GO:0030014">
    <property type="term" value="C:CCR4-NOT complex"/>
    <property type="evidence" value="ECO:0007669"/>
    <property type="project" value="InterPro"/>
</dbReference>
<dbReference type="Pfam" id="PF04078">
    <property type="entry name" value="Rcd1"/>
    <property type="match status" value="1"/>
</dbReference>
<accession>A0AA36JQ32</accession>
<organism evidence="2 3">
    <name type="scientific">Effrenium voratum</name>
    <dbReference type="NCBI Taxonomy" id="2562239"/>
    <lineage>
        <taxon>Eukaryota</taxon>
        <taxon>Sar</taxon>
        <taxon>Alveolata</taxon>
        <taxon>Dinophyceae</taxon>
        <taxon>Suessiales</taxon>
        <taxon>Symbiodiniaceae</taxon>
        <taxon>Effrenium</taxon>
    </lineage>
</organism>
<protein>
    <submittedName>
        <fullName evidence="2">Uncharacterized protein</fullName>
    </submittedName>
</protein>
<sequence>MPCTWKYSAFNKARHCLNGCTSSAEILRLWTLKKKQGLYRLCGGSRGRASVSAWGVSAEVWSAFVSILPECAKQRDAGVYGLEPITSVMQVNRAPGPGPLEALPNFSLPAPLRGDLEYPRGTAKDTIALARRKVKELPGCDSLLEQIEQLPGSPEKQIEHRGVPTLEDVPMEELLAKDEKELPMPRNCPMELDEAFKIQTRLNATTIAQEEAKKADQEDARCFLKEEGLPFPQTGPEWRLVYRAMGKVLAARAFLTDTPAEVMQLPVQDVADSKEQMILRAVCDERISVPVESLQQFPEVYKALMDRIGGPGALAEVKAILQLVLDEPPEGLYNRWVKERLEYYRRVEPSAPLRDVSIVDQKDSEASISLSSDTDESVDTQSDKEFDITREDLESWYEWFYGDRSMGRTVTAAVLDKSTDSFAFQQIVGQVAELNAADSAPALFLWVVGRLQHVQGSLEELLEALRTTRQPVVGIAMGVPDAAAARLLSACDYVYSDGAESAESGAVVVANEVFQGQALHVACAATAELVELMTPDQLIALKSEMVQAKAKLTAALSKLPRRQDKQCIRSDSIGSNCSTDVPDDMEPQELETRRTRKVAFSKEVEVERSGSSHLLVSQSLLVSLNAGKQPNGHAAGGAQKSDRHDYGQFACGVGLVGLRDFLQMHNLGPRGPGRSRLKAMSRSGWTAGMEYYPGYSGLAAHPAQGAPGAQNAHAAAAQAATIGQPAEHLYSPLGSLVQDLQKGDQRETALLELSKQREKLQDLAPVLWHSFGSIVALIQEIVQIYPQMAQPPTLAANASNRACNSLALLQCVASHAETRPLFLKAQLPLLLYPFLNASSDDRPIEFLRLTSLGVIGALVKVDDPEVISFLLHTEIIPLCLRIMEQGSELSKTVATFIVQKLLLDEQGLSYVCSTAERFYAVTSVLSKMVDGLVKAPCIRLLKHVVRCYLRLIDSPRAREVLKQCLPEGLQSDPTLKRLPEPIQSCLEEDQTTKRWLVNLLTNLNYR</sequence>
<dbReference type="PANTHER" id="PTHR12262">
    <property type="entry name" value="CCR4-NOT TRANSCRIPTION COMPLEX SUBUNIT 9"/>
    <property type="match status" value="1"/>
</dbReference>
<dbReference type="FunFam" id="1.25.10.10:FF:000334">
    <property type="entry name" value="Cell differentiation protein-like protein"/>
    <property type="match status" value="1"/>
</dbReference>
<dbReference type="SUPFAM" id="SSF48371">
    <property type="entry name" value="ARM repeat"/>
    <property type="match status" value="1"/>
</dbReference>
<dbReference type="InterPro" id="IPR007216">
    <property type="entry name" value="CNOT9"/>
</dbReference>
<reference evidence="2" key="1">
    <citation type="submission" date="2023-08" db="EMBL/GenBank/DDBJ databases">
        <authorList>
            <person name="Chen Y."/>
            <person name="Shah S."/>
            <person name="Dougan E. K."/>
            <person name="Thang M."/>
            <person name="Chan C."/>
        </authorList>
    </citation>
    <scope>NUCLEOTIDE SEQUENCE</scope>
</reference>
<dbReference type="EMBL" id="CAUJNA010003749">
    <property type="protein sequence ID" value="CAJ1409063.1"/>
    <property type="molecule type" value="Genomic_DNA"/>
</dbReference>
<dbReference type="AlphaFoldDB" id="A0AA36JQ32"/>
<comment type="similarity">
    <text evidence="1">Belongs to the CNOT9 family.</text>
</comment>
<dbReference type="InterPro" id="IPR016024">
    <property type="entry name" value="ARM-type_fold"/>
</dbReference>
<dbReference type="Proteomes" id="UP001178507">
    <property type="component" value="Unassembled WGS sequence"/>
</dbReference>
<dbReference type="Gene3D" id="1.25.10.10">
    <property type="entry name" value="Leucine-rich Repeat Variant"/>
    <property type="match status" value="1"/>
</dbReference>